<comment type="caution">
    <text evidence="3">The sequence shown here is derived from an EMBL/GenBank/DDBJ whole genome shotgun (WGS) entry which is preliminary data.</text>
</comment>
<proteinExistence type="predicted"/>
<gene>
    <name evidence="3" type="ORF">FHS79_003740</name>
</gene>
<organism evidence="3 4">
    <name type="scientific">Polymorphobacter multimanifer</name>
    <dbReference type="NCBI Taxonomy" id="1070431"/>
    <lineage>
        <taxon>Bacteria</taxon>
        <taxon>Pseudomonadati</taxon>
        <taxon>Pseudomonadota</taxon>
        <taxon>Alphaproteobacteria</taxon>
        <taxon>Sphingomonadales</taxon>
        <taxon>Sphingosinicellaceae</taxon>
        <taxon>Polymorphobacter</taxon>
    </lineage>
</organism>
<dbReference type="InterPro" id="IPR004291">
    <property type="entry name" value="Transposase_IS66_central"/>
</dbReference>
<dbReference type="InterPro" id="IPR045618">
    <property type="entry name" value="DUF6444"/>
</dbReference>
<dbReference type="PANTHER" id="PTHR33678:SF2">
    <property type="match status" value="1"/>
</dbReference>
<dbReference type="InterPro" id="IPR052344">
    <property type="entry name" value="Transposase-related"/>
</dbReference>
<evidence type="ECO:0000313" key="3">
    <source>
        <dbReference type="EMBL" id="MBB6229536.1"/>
    </source>
</evidence>
<feature type="region of interest" description="Disordered" evidence="1">
    <location>
        <begin position="37"/>
        <end position="86"/>
    </location>
</feature>
<name>A0A841LBM4_9SPHN</name>
<dbReference type="AlphaFoldDB" id="A0A841LBM4"/>
<feature type="compositionally biased region" description="Basic residues" evidence="1">
    <location>
        <begin position="61"/>
        <end position="71"/>
    </location>
</feature>
<dbReference type="InterPro" id="IPR013087">
    <property type="entry name" value="Znf_C2H2_type"/>
</dbReference>
<keyword evidence="4" id="KW-1185">Reference proteome</keyword>
<dbReference type="EMBL" id="JACIIV010000064">
    <property type="protein sequence ID" value="MBB6229536.1"/>
    <property type="molecule type" value="Genomic_DNA"/>
</dbReference>
<dbReference type="Pfam" id="PF03050">
    <property type="entry name" value="DDE_Tnp_IS66"/>
    <property type="match status" value="1"/>
</dbReference>
<evidence type="ECO:0000259" key="2">
    <source>
        <dbReference type="PROSITE" id="PS00028"/>
    </source>
</evidence>
<sequence length="370" mass="40901">MVLAPFRRLTEAEKDALLRDQQALIEQLVARISDLEALVGKPRKTSSNSSKPPSKDDFRGGRPRGGKGGKHPSREGTHRPLAINPDKTERAMASACGYCGTDVSGQSQRCRHRYDHIDLPPIRPIVTRIELFGGRCNGCGSRFRAGTPAGMAPGSPFGPGIRTLLAYLHHSHHVGFERLSRLARELFGLSISEGAIANMFRRMRAPMADITKAIVDRLRTASVIASDETTTRISGITKWQWVFLSSTAVLHKIVGSRARAVAEAVLDGHQPDVWISDRYSGQQQLGRDQQVCPAHLLRDVQYAIDCGDSVFAPRIRDHLRWAIRIGRRRDQLKDSTLAAYAAKAENVLDRLVTLPVAHPDGQNLNLRISH</sequence>
<dbReference type="Proteomes" id="UP000538147">
    <property type="component" value="Unassembled WGS sequence"/>
</dbReference>
<protein>
    <submittedName>
        <fullName evidence="3">Transposase</fullName>
    </submittedName>
</protein>
<feature type="domain" description="C2H2-type" evidence="2">
    <location>
        <begin position="96"/>
        <end position="116"/>
    </location>
</feature>
<dbReference type="Pfam" id="PF20042">
    <property type="entry name" value="DUF6444"/>
    <property type="match status" value="1"/>
</dbReference>
<dbReference type="PANTHER" id="PTHR33678">
    <property type="entry name" value="BLL1576 PROTEIN"/>
    <property type="match status" value="1"/>
</dbReference>
<evidence type="ECO:0000313" key="4">
    <source>
        <dbReference type="Proteomes" id="UP000538147"/>
    </source>
</evidence>
<evidence type="ECO:0000256" key="1">
    <source>
        <dbReference type="SAM" id="MobiDB-lite"/>
    </source>
</evidence>
<dbReference type="PROSITE" id="PS00028">
    <property type="entry name" value="ZINC_FINGER_C2H2_1"/>
    <property type="match status" value="1"/>
</dbReference>
<accession>A0A841LBM4</accession>
<reference evidence="3 4" key="1">
    <citation type="submission" date="2020-08" db="EMBL/GenBank/DDBJ databases">
        <title>Genomic Encyclopedia of Type Strains, Phase IV (KMG-IV): sequencing the most valuable type-strain genomes for metagenomic binning, comparative biology and taxonomic classification.</title>
        <authorList>
            <person name="Goeker M."/>
        </authorList>
    </citation>
    <scope>NUCLEOTIDE SEQUENCE [LARGE SCALE GENOMIC DNA]</scope>
    <source>
        <strain evidence="3 4">DSM 102189</strain>
    </source>
</reference>